<name>A0A1H3VV37_9EURY</name>
<dbReference type="Pfam" id="PF23921">
    <property type="entry name" value="DUF7260"/>
    <property type="match status" value="1"/>
</dbReference>
<keyword evidence="4" id="KW-1185">Reference proteome</keyword>
<accession>A0A1H3VV37</accession>
<sequence>MGCVLYDDRLRLPPRSAVDDCRGEAGHRCGADEWRPNGREAMSERIDDALDAVAAERATISAERDALSAFDRRVEELEAVTVSGGPSLLADQRQSDRSLERVRTAYAETLMAVPHYESEYDDTLAESLAAEFGDDLAAALLSGEALTPTIRNAVRAAAAAAQNEREEFLDVLDREAASLEAAAADIDEVRAELRALDDGPLSAQRFDELRRRWQGVRDLEARVDGIGRRRQETIRSHRSDLPGVPTDLSEYLYADLSSPYPVLATLATVGERLTGARRRVERELAATA</sequence>
<dbReference type="InterPro" id="IPR055684">
    <property type="entry name" value="DUF7260"/>
</dbReference>
<protein>
    <recommendedName>
        <fullName evidence="2">DUF7260 domain-containing protein</fullName>
    </recommendedName>
</protein>
<proteinExistence type="predicted"/>
<keyword evidence="1" id="KW-0175">Coiled coil</keyword>
<reference evidence="3 4" key="1">
    <citation type="submission" date="2016-10" db="EMBL/GenBank/DDBJ databases">
        <authorList>
            <person name="de Groot N.N."/>
        </authorList>
    </citation>
    <scope>NUCLEOTIDE SEQUENCE [LARGE SCALE GENOMIC DNA]</scope>
    <source>
        <strain evidence="3 4">CGMCC 1.8712</strain>
    </source>
</reference>
<evidence type="ECO:0000313" key="4">
    <source>
        <dbReference type="Proteomes" id="UP000236755"/>
    </source>
</evidence>
<evidence type="ECO:0000256" key="1">
    <source>
        <dbReference type="SAM" id="Coils"/>
    </source>
</evidence>
<dbReference type="STRING" id="555874.SAMN04488065_0301"/>
<feature type="coiled-coil region" evidence="1">
    <location>
        <begin position="172"/>
        <end position="199"/>
    </location>
</feature>
<dbReference type="Proteomes" id="UP000236755">
    <property type="component" value="Unassembled WGS sequence"/>
</dbReference>
<gene>
    <name evidence="3" type="ORF">SAMN04488065_0301</name>
</gene>
<dbReference type="EMBL" id="FNQT01000001">
    <property type="protein sequence ID" value="SDZ78636.1"/>
    <property type="molecule type" value="Genomic_DNA"/>
</dbReference>
<dbReference type="AlphaFoldDB" id="A0A1H3VV37"/>
<feature type="domain" description="DUF7260" evidence="2">
    <location>
        <begin position="45"/>
        <end position="276"/>
    </location>
</feature>
<evidence type="ECO:0000313" key="3">
    <source>
        <dbReference type="EMBL" id="SDZ78636.1"/>
    </source>
</evidence>
<evidence type="ECO:0000259" key="2">
    <source>
        <dbReference type="Pfam" id="PF23921"/>
    </source>
</evidence>
<organism evidence="3 4">
    <name type="scientific">Haloplanus vescus</name>
    <dbReference type="NCBI Taxonomy" id="555874"/>
    <lineage>
        <taxon>Archaea</taxon>
        <taxon>Methanobacteriati</taxon>
        <taxon>Methanobacteriota</taxon>
        <taxon>Stenosarchaea group</taxon>
        <taxon>Halobacteria</taxon>
        <taxon>Halobacteriales</taxon>
        <taxon>Haloferacaceae</taxon>
        <taxon>Haloplanus</taxon>
    </lineage>
</organism>